<organism evidence="1 2">
    <name type="scientific">Exidia glandulosa HHB12029</name>
    <dbReference type="NCBI Taxonomy" id="1314781"/>
    <lineage>
        <taxon>Eukaryota</taxon>
        <taxon>Fungi</taxon>
        <taxon>Dikarya</taxon>
        <taxon>Basidiomycota</taxon>
        <taxon>Agaricomycotina</taxon>
        <taxon>Agaricomycetes</taxon>
        <taxon>Auriculariales</taxon>
        <taxon>Exidiaceae</taxon>
        <taxon>Exidia</taxon>
    </lineage>
</organism>
<evidence type="ECO:0000313" key="1">
    <source>
        <dbReference type="EMBL" id="KZW03534.1"/>
    </source>
</evidence>
<sequence length="558" mass="61202">MHVADAGSLQLDKSLADIHKLAQDTLSDVSQFNDNTSALRALFDKSLASAARARNAALSLQSRLPDELWCIAWQDLPLTDRVSILRVCHAWRAIALSVPRVWGLLDVSMDLHSDDCECELCQDEEAGLQELYLRRPPRTNARSNLQLIPRALALGKNAPITLQVQDSARTSDDGAHAFLGTLLKPHAARLRAVYFEIADNWVVKSFMDLLCTSGASFPLLRVLSIRCEYSLCSHEPDEFAVAPVDAPALEEIVLPRCLSWLQGLPRGVTSLCAFTGPARTLKDLAVLLEACPGLARLTVELLPLQDGPGTSSDAEPMPASARHAARRLTELTVRGVTESNEEGLLDLLAPEIRTITLWYATEDCPSTRALQGFIADCTPTDTEPLTIACASGDGFNTFQLSRATSQSRQIIQNDSAPALLHTWKTFCAAGARNLMFDCTTAPTLLSTDVAPQPMPNVIVFSLLLWNAPQLEELVRVLRGRPPMEELLPGLCAVSVHAQKTVSPVCVRAQTLLDLLDILVPKERLKYVDFDMIKPEGDTQELRLLVERIEGLYPAPRNV</sequence>
<dbReference type="AlphaFoldDB" id="A0A165QFF6"/>
<keyword evidence="2" id="KW-1185">Reference proteome</keyword>
<name>A0A165QFF6_EXIGL</name>
<proteinExistence type="predicted"/>
<gene>
    <name evidence="1" type="ORF">EXIGLDRAFT_828415</name>
</gene>
<accession>A0A165QFF6</accession>
<dbReference type="EMBL" id="KV425883">
    <property type="protein sequence ID" value="KZW03534.1"/>
    <property type="molecule type" value="Genomic_DNA"/>
</dbReference>
<reference evidence="1 2" key="1">
    <citation type="journal article" date="2016" name="Mol. Biol. Evol.">
        <title>Comparative Genomics of Early-Diverging Mushroom-Forming Fungi Provides Insights into the Origins of Lignocellulose Decay Capabilities.</title>
        <authorList>
            <person name="Nagy L.G."/>
            <person name="Riley R."/>
            <person name="Tritt A."/>
            <person name="Adam C."/>
            <person name="Daum C."/>
            <person name="Floudas D."/>
            <person name="Sun H."/>
            <person name="Yadav J.S."/>
            <person name="Pangilinan J."/>
            <person name="Larsson K.H."/>
            <person name="Matsuura K."/>
            <person name="Barry K."/>
            <person name="Labutti K."/>
            <person name="Kuo R."/>
            <person name="Ohm R.A."/>
            <person name="Bhattacharya S.S."/>
            <person name="Shirouzu T."/>
            <person name="Yoshinaga Y."/>
            <person name="Martin F.M."/>
            <person name="Grigoriev I.V."/>
            <person name="Hibbett D.S."/>
        </authorList>
    </citation>
    <scope>NUCLEOTIDE SEQUENCE [LARGE SCALE GENOMIC DNA]</scope>
    <source>
        <strain evidence="1 2">HHB12029</strain>
    </source>
</reference>
<dbReference type="InterPro" id="IPR036047">
    <property type="entry name" value="F-box-like_dom_sf"/>
</dbReference>
<dbReference type="Proteomes" id="UP000077266">
    <property type="component" value="Unassembled WGS sequence"/>
</dbReference>
<dbReference type="SUPFAM" id="SSF81383">
    <property type="entry name" value="F-box domain"/>
    <property type="match status" value="1"/>
</dbReference>
<protein>
    <recommendedName>
        <fullName evidence="3">F-box domain-containing protein</fullName>
    </recommendedName>
</protein>
<dbReference type="InParanoid" id="A0A165QFF6"/>
<evidence type="ECO:0008006" key="3">
    <source>
        <dbReference type="Google" id="ProtNLM"/>
    </source>
</evidence>
<evidence type="ECO:0000313" key="2">
    <source>
        <dbReference type="Proteomes" id="UP000077266"/>
    </source>
</evidence>